<dbReference type="InterPro" id="IPR029033">
    <property type="entry name" value="His_PPase_superfam"/>
</dbReference>
<comment type="catalytic activity">
    <reaction evidence="1">
        <text>a phosphate monoester + H2O = an alcohol + phosphate</text>
        <dbReference type="Rhea" id="RHEA:15017"/>
        <dbReference type="ChEBI" id="CHEBI:15377"/>
        <dbReference type="ChEBI" id="CHEBI:30879"/>
        <dbReference type="ChEBI" id="CHEBI:43474"/>
        <dbReference type="ChEBI" id="CHEBI:67140"/>
        <dbReference type="EC" id="3.1.3.2"/>
    </reaction>
</comment>
<dbReference type="InterPro" id="IPR050645">
    <property type="entry name" value="Histidine_acid_phosphatase"/>
</dbReference>
<evidence type="ECO:0000256" key="7">
    <source>
        <dbReference type="ARBA" id="ARBA00023180"/>
    </source>
</evidence>
<evidence type="ECO:0000256" key="2">
    <source>
        <dbReference type="ARBA" id="ARBA00005375"/>
    </source>
</evidence>
<dbReference type="PANTHER" id="PTHR11567">
    <property type="entry name" value="ACID PHOSPHATASE-RELATED"/>
    <property type="match status" value="1"/>
</dbReference>
<evidence type="ECO:0000256" key="5">
    <source>
        <dbReference type="ARBA" id="ARBA00022801"/>
    </source>
</evidence>
<dbReference type="AlphaFoldDB" id="A0A7E4VT86"/>
<accession>A0A7E4VT86</accession>
<evidence type="ECO:0000256" key="8">
    <source>
        <dbReference type="SAM" id="SignalP"/>
    </source>
</evidence>
<feature type="signal peptide" evidence="8">
    <location>
        <begin position="1"/>
        <end position="23"/>
    </location>
</feature>
<evidence type="ECO:0000256" key="3">
    <source>
        <dbReference type="ARBA" id="ARBA00012646"/>
    </source>
</evidence>
<feature type="chain" id="PRO_5028930138" description="acid phosphatase" evidence="8">
    <location>
        <begin position="24"/>
        <end position="466"/>
    </location>
</feature>
<keyword evidence="7" id="KW-0325">Glycoprotein</keyword>
<evidence type="ECO:0000313" key="10">
    <source>
        <dbReference type="WBParaSite" id="Pan_g2930.t1"/>
    </source>
</evidence>
<dbReference type="CDD" id="cd07061">
    <property type="entry name" value="HP_HAP_like"/>
    <property type="match status" value="1"/>
</dbReference>
<dbReference type="GO" id="GO:0003993">
    <property type="term" value="F:acid phosphatase activity"/>
    <property type="evidence" value="ECO:0007669"/>
    <property type="project" value="UniProtKB-EC"/>
</dbReference>
<dbReference type="PANTHER" id="PTHR11567:SF211">
    <property type="entry name" value="PROSTATIC ACID PHOSPHATASE"/>
    <property type="match status" value="1"/>
</dbReference>
<reference evidence="9" key="1">
    <citation type="journal article" date="2013" name="Genetics">
        <title>The draft genome and transcriptome of Panagrellus redivivus are shaped by the harsh demands of a free-living lifestyle.</title>
        <authorList>
            <person name="Srinivasan J."/>
            <person name="Dillman A.R."/>
            <person name="Macchietto M.G."/>
            <person name="Heikkinen L."/>
            <person name="Lakso M."/>
            <person name="Fracchia K.M."/>
            <person name="Antoshechkin I."/>
            <person name="Mortazavi A."/>
            <person name="Wong G."/>
            <person name="Sternberg P.W."/>
        </authorList>
    </citation>
    <scope>NUCLEOTIDE SEQUENCE [LARGE SCALE GENOMIC DNA]</scope>
    <source>
        <strain evidence="9">MT8872</strain>
    </source>
</reference>
<dbReference type="PROSITE" id="PS00616">
    <property type="entry name" value="HIS_ACID_PHOSPHAT_1"/>
    <property type="match status" value="1"/>
</dbReference>
<keyword evidence="6" id="KW-1015">Disulfide bond</keyword>
<keyword evidence="9" id="KW-1185">Reference proteome</keyword>
<dbReference type="SUPFAM" id="SSF53254">
    <property type="entry name" value="Phosphoglycerate mutase-like"/>
    <property type="match status" value="1"/>
</dbReference>
<evidence type="ECO:0000256" key="6">
    <source>
        <dbReference type="ARBA" id="ARBA00023157"/>
    </source>
</evidence>
<organism evidence="9 10">
    <name type="scientific">Panagrellus redivivus</name>
    <name type="common">Microworm</name>
    <dbReference type="NCBI Taxonomy" id="6233"/>
    <lineage>
        <taxon>Eukaryota</taxon>
        <taxon>Metazoa</taxon>
        <taxon>Ecdysozoa</taxon>
        <taxon>Nematoda</taxon>
        <taxon>Chromadorea</taxon>
        <taxon>Rhabditida</taxon>
        <taxon>Tylenchina</taxon>
        <taxon>Panagrolaimomorpha</taxon>
        <taxon>Panagrolaimoidea</taxon>
        <taxon>Panagrolaimidae</taxon>
        <taxon>Panagrellus</taxon>
    </lineage>
</organism>
<evidence type="ECO:0000256" key="1">
    <source>
        <dbReference type="ARBA" id="ARBA00000032"/>
    </source>
</evidence>
<protein>
    <recommendedName>
        <fullName evidence="3">acid phosphatase</fullName>
        <ecNumber evidence="3">3.1.3.2</ecNumber>
    </recommendedName>
</protein>
<reference evidence="10" key="2">
    <citation type="submission" date="2020-10" db="UniProtKB">
        <authorList>
            <consortium name="WormBaseParasite"/>
        </authorList>
    </citation>
    <scope>IDENTIFICATION</scope>
</reference>
<dbReference type="WBParaSite" id="Pan_g2930.t1">
    <property type="protein sequence ID" value="Pan_g2930.t1"/>
    <property type="gene ID" value="Pan_g2930"/>
</dbReference>
<evidence type="ECO:0000313" key="9">
    <source>
        <dbReference type="Proteomes" id="UP000492821"/>
    </source>
</evidence>
<sequence>MRVNTVLPVAFFALLGILQVCQATDRLVFLQAVWRHGDRSPIATFPTDEHQEDAWPQGWGELSPKGMQQHLFLAANRLRPRYVDEIKFLNPQYRSHEVYFTSTDVNRTILSAVANTIGLYSSSSRVGIDYPACEKGTPCWPATFVPVPIHTEGYDLDFILNPDANCQRQTALWEHVKCSPEFKKFWNSQNDFIKFLSDNAGIEIIPDNLWIVQDSLYIEQLYNISLPKWAQSQYNGKPVYQMIESLMNEVERFMNGIDIKNHKGVDFNAEIARIRGGGLLWAIIGNMQEKARCIQDPSGPKCGFYSNLKFFAYSAHDTTLAALFRVLGFSKTNYREDGYPHYSSAVTIELWATPAGAYYTKFIYWPLGEQEYDVTPEITGCPGTNNTGCPIETLFQRSLPFRPFPDVATWCATPLFKRNCKLNLQKTSWNSSDTNGFMDFEAEDDAKFVARRRSDANPRNSWRYEF</sequence>
<dbReference type="Proteomes" id="UP000492821">
    <property type="component" value="Unassembled WGS sequence"/>
</dbReference>
<evidence type="ECO:0000256" key="4">
    <source>
        <dbReference type="ARBA" id="ARBA00022729"/>
    </source>
</evidence>
<dbReference type="Pfam" id="PF00328">
    <property type="entry name" value="His_Phos_2"/>
    <property type="match status" value="1"/>
</dbReference>
<keyword evidence="4 8" id="KW-0732">Signal</keyword>
<dbReference type="InterPro" id="IPR000560">
    <property type="entry name" value="His_Pase_clade-2"/>
</dbReference>
<proteinExistence type="inferred from homology"/>
<keyword evidence="5" id="KW-0378">Hydrolase</keyword>
<name>A0A7E4VT86_PANRE</name>
<comment type="similarity">
    <text evidence="2">Belongs to the histidine acid phosphatase family.</text>
</comment>
<dbReference type="InterPro" id="IPR033379">
    <property type="entry name" value="Acid_Pase_AS"/>
</dbReference>
<dbReference type="Gene3D" id="3.40.50.1240">
    <property type="entry name" value="Phosphoglycerate mutase-like"/>
    <property type="match status" value="1"/>
</dbReference>
<dbReference type="EC" id="3.1.3.2" evidence="3"/>